<dbReference type="InterPro" id="IPR001647">
    <property type="entry name" value="HTH_TetR"/>
</dbReference>
<sequence length="215" mass="23483">MPRKSATFRKVPTQDRSKDTVKRILDAARMLLEERGYDGTSTNRIAAAAGISPGSLYQYFANKDAILHAVVAEYTQQLLDQVTGNLASLVRSEHDVPLSAAIEAQVDAMLERPQILRVISGQLPGRTSADVLRPLRELMTATIKGYAIAAPDQSIDMDVDAATWIIVQLLGSTIRYVVDEPPIAKDVFVTEMTRFVMSSPVAWRCSARPAAVPTA</sequence>
<dbReference type="EMBL" id="PEDF01000023">
    <property type="protein sequence ID" value="RFZ46406.1"/>
    <property type="molecule type" value="Genomic_DNA"/>
</dbReference>
<dbReference type="InterPro" id="IPR050109">
    <property type="entry name" value="HTH-type_TetR-like_transc_reg"/>
</dbReference>
<dbReference type="Pfam" id="PF17918">
    <property type="entry name" value="TetR_C_15"/>
    <property type="match status" value="1"/>
</dbReference>
<dbReference type="InterPro" id="IPR041669">
    <property type="entry name" value="TetR_C_15"/>
</dbReference>
<dbReference type="PANTHER" id="PTHR30055">
    <property type="entry name" value="HTH-TYPE TRANSCRIPTIONAL REGULATOR RUTR"/>
    <property type="match status" value="1"/>
</dbReference>
<feature type="DNA-binding region" description="H-T-H motif" evidence="2">
    <location>
        <begin position="41"/>
        <end position="60"/>
    </location>
</feature>
<dbReference type="OMA" id="AHVFAEY"/>
<dbReference type="GO" id="GO:0000976">
    <property type="term" value="F:transcription cis-regulatory region binding"/>
    <property type="evidence" value="ECO:0007669"/>
    <property type="project" value="TreeGrafter"/>
</dbReference>
<dbReference type="PROSITE" id="PS01081">
    <property type="entry name" value="HTH_TETR_1"/>
    <property type="match status" value="1"/>
</dbReference>
<evidence type="ECO:0000256" key="2">
    <source>
        <dbReference type="PROSITE-ProRule" id="PRU00335"/>
    </source>
</evidence>
<dbReference type="InterPro" id="IPR009057">
    <property type="entry name" value="Homeodomain-like_sf"/>
</dbReference>
<proteinExistence type="predicted"/>
<evidence type="ECO:0000313" key="5">
    <source>
        <dbReference type="Proteomes" id="UP000257451"/>
    </source>
</evidence>
<dbReference type="Pfam" id="PF00440">
    <property type="entry name" value="TetR_N"/>
    <property type="match status" value="1"/>
</dbReference>
<dbReference type="PRINTS" id="PR00455">
    <property type="entry name" value="HTHTETR"/>
</dbReference>
<feature type="domain" description="HTH tetR-type" evidence="3">
    <location>
        <begin position="18"/>
        <end position="78"/>
    </location>
</feature>
<comment type="caution">
    <text evidence="4">The sequence shown here is derived from an EMBL/GenBank/DDBJ whole genome shotgun (WGS) entry which is preliminary data.</text>
</comment>
<reference evidence="4 5" key="1">
    <citation type="journal article" date="2018" name="Sci. Rep.">
        <title>Extensive genomic diversity among Mycobacterium marinum strains revealed by whole genome sequencing.</title>
        <authorList>
            <person name="Das S."/>
            <person name="Pettersson B.M."/>
            <person name="Behra P.R."/>
            <person name="Mallick A."/>
            <person name="Cheramie M."/>
            <person name="Ramesh M."/>
            <person name="Shirreff L."/>
            <person name="DuCote T."/>
            <person name="Dasgupta S."/>
            <person name="Ennis D.G."/>
            <person name="Kirsebom L.A."/>
        </authorList>
    </citation>
    <scope>NUCLEOTIDE SEQUENCE [LARGE SCALE GENOMIC DNA]</scope>
    <source>
        <strain evidence="4 5">Davis1</strain>
    </source>
</reference>
<evidence type="ECO:0000259" key="3">
    <source>
        <dbReference type="PROSITE" id="PS50977"/>
    </source>
</evidence>
<name>A0A3E2N0Y6_MYCMR</name>
<dbReference type="GO" id="GO:0003700">
    <property type="term" value="F:DNA-binding transcription factor activity"/>
    <property type="evidence" value="ECO:0007669"/>
    <property type="project" value="TreeGrafter"/>
</dbReference>
<keyword evidence="1 2" id="KW-0238">DNA-binding</keyword>
<dbReference type="RefSeq" id="WP_012392638.1">
    <property type="nucleotide sequence ID" value="NZ_BQLB01000129.1"/>
</dbReference>
<evidence type="ECO:0000313" key="4">
    <source>
        <dbReference type="EMBL" id="RFZ46406.1"/>
    </source>
</evidence>
<dbReference type="InterPro" id="IPR023772">
    <property type="entry name" value="DNA-bd_HTH_TetR-type_CS"/>
</dbReference>
<dbReference type="PANTHER" id="PTHR30055:SF226">
    <property type="entry name" value="HTH-TYPE TRANSCRIPTIONAL REGULATOR PKSA"/>
    <property type="match status" value="1"/>
</dbReference>
<dbReference type="Proteomes" id="UP000257451">
    <property type="component" value="Unassembled WGS sequence"/>
</dbReference>
<organism evidence="4 5">
    <name type="scientific">Mycobacterium marinum</name>
    <dbReference type="NCBI Taxonomy" id="1781"/>
    <lineage>
        <taxon>Bacteria</taxon>
        <taxon>Bacillati</taxon>
        <taxon>Actinomycetota</taxon>
        <taxon>Actinomycetes</taxon>
        <taxon>Mycobacteriales</taxon>
        <taxon>Mycobacteriaceae</taxon>
        <taxon>Mycobacterium</taxon>
        <taxon>Mycobacterium ulcerans group</taxon>
    </lineage>
</organism>
<dbReference type="AlphaFoldDB" id="A0A3E2N0Y6"/>
<dbReference type="SUPFAM" id="SSF46689">
    <property type="entry name" value="Homeodomain-like"/>
    <property type="match status" value="1"/>
</dbReference>
<dbReference type="Gene3D" id="1.10.357.10">
    <property type="entry name" value="Tetracycline Repressor, domain 2"/>
    <property type="match status" value="1"/>
</dbReference>
<protein>
    <submittedName>
        <fullName evidence="4">Transposon Tn10 TetC protein</fullName>
    </submittedName>
</protein>
<dbReference type="PROSITE" id="PS50977">
    <property type="entry name" value="HTH_TETR_2"/>
    <property type="match status" value="1"/>
</dbReference>
<accession>A0A3E2N0Y6</accession>
<gene>
    <name evidence="4" type="primary">tetC_1</name>
    <name evidence="4" type="ORF">DAVIS_00920</name>
</gene>
<evidence type="ECO:0000256" key="1">
    <source>
        <dbReference type="ARBA" id="ARBA00023125"/>
    </source>
</evidence>